<evidence type="ECO:0000256" key="5">
    <source>
        <dbReference type="ARBA" id="ARBA00022741"/>
    </source>
</evidence>
<dbReference type="InterPro" id="IPR011063">
    <property type="entry name" value="TilS/TtcA_N"/>
</dbReference>
<dbReference type="Pfam" id="PF09179">
    <property type="entry name" value="TilS"/>
    <property type="match status" value="1"/>
</dbReference>
<keyword evidence="3 8" id="KW-0436">Ligase</keyword>
<organism evidence="10 11">
    <name type="scientific">Candidatus Hoaglandella endobia</name>
    <dbReference type="NCBI Taxonomy" id="1778263"/>
    <lineage>
        <taxon>Bacteria</taxon>
        <taxon>Pseudomonadati</taxon>
        <taxon>Pseudomonadota</taxon>
        <taxon>Gammaproteobacteria</taxon>
        <taxon>Enterobacterales</taxon>
        <taxon>Enterobacteriaceae</taxon>
        <taxon>Candidatus Hoaglandella</taxon>
    </lineage>
</organism>
<dbReference type="SUPFAM" id="SSF82829">
    <property type="entry name" value="MesJ substrate recognition domain-like"/>
    <property type="match status" value="1"/>
</dbReference>
<dbReference type="Gene3D" id="3.40.50.620">
    <property type="entry name" value="HUPs"/>
    <property type="match status" value="1"/>
</dbReference>
<evidence type="ECO:0000256" key="4">
    <source>
        <dbReference type="ARBA" id="ARBA00022694"/>
    </source>
</evidence>
<accession>A0A143WTC0</accession>
<dbReference type="CDD" id="cd01992">
    <property type="entry name" value="TilS_N"/>
    <property type="match status" value="1"/>
</dbReference>
<evidence type="ECO:0000259" key="9">
    <source>
        <dbReference type="SMART" id="SM00977"/>
    </source>
</evidence>
<keyword evidence="6" id="KW-0067">ATP-binding</keyword>
<dbReference type="SUPFAM" id="SSF56037">
    <property type="entry name" value="PheT/TilS domain"/>
    <property type="match status" value="1"/>
</dbReference>
<dbReference type="KEGG" id="hed:TPER_HE00061"/>
<dbReference type="PANTHER" id="PTHR43033:SF1">
    <property type="entry name" value="TRNA(ILE)-LYSIDINE SYNTHASE-RELATED"/>
    <property type="match status" value="1"/>
</dbReference>
<dbReference type="Pfam" id="PF01171">
    <property type="entry name" value="ATP_bind_3"/>
    <property type="match status" value="1"/>
</dbReference>
<dbReference type="Proteomes" id="UP000095477">
    <property type="component" value="Chromosome I"/>
</dbReference>
<dbReference type="OrthoDB" id="9807403at2"/>
<comment type="caution">
    <text evidence="8">Lacks conserved residue(s) required for the propagation of feature annotation.</text>
</comment>
<dbReference type="AlphaFoldDB" id="A0A143WTC0"/>
<evidence type="ECO:0000256" key="7">
    <source>
        <dbReference type="ARBA" id="ARBA00048539"/>
    </source>
</evidence>
<dbReference type="SMART" id="SM00977">
    <property type="entry name" value="TilS_C"/>
    <property type="match status" value="1"/>
</dbReference>
<proteinExistence type="inferred from homology"/>
<comment type="subcellular location">
    <subcellularLocation>
        <location evidence="1 8">Cytoplasm</location>
    </subcellularLocation>
</comment>
<dbReference type="Gene3D" id="1.20.59.20">
    <property type="match status" value="1"/>
</dbReference>
<evidence type="ECO:0000256" key="8">
    <source>
        <dbReference type="HAMAP-Rule" id="MF_01161"/>
    </source>
</evidence>
<sequence length="509" mass="57221">MKPATEGPVQVLRRLVSLHLASYHKLLLAYSGSMDSTVLLDILTALREAAPSCGSDSKSGLKLRALYVHHGLSPHADYWAAHCTSECQRRGVTFNVVRVVVAERAEGVEAAARSVRYQALATALEQDETLLTAHHQDDQVETLLLALKRGSGPAGLAAMASDAPFRSHRLVRPLLDCSRALLADYARECQLHWIEDDSNASLRFDRNFLRHCIIPPLRQRWPQFATTAARSAQRCAEQEALLDELLVDTLATLTHSDGSLWLTGLTTMSVIKRAAILRRWLAGSGLRMPSNQQLTLLWQQVALSRRDAVAQLQLDNWQIRRFRDRLYVLPLYLTIVSNEERETGWPPAAEHIKLPAGLGTLYRQTLGITAIPEHFKPESEEHYNDLNHTDSTLVLVRAPWPGARVSVRFGMVPGLLYISGRRHGRKLKKLWQELDIPPWQRGITPLLFYNETLIAALGVFITRKGEAVVQRAQWQIFWRHGNELFLKKTSSGIKEVGMPTGGLPLLRQR</sequence>
<comment type="similarity">
    <text evidence="8">Belongs to the tRNA(Ile)-lysidine synthase family.</text>
</comment>
<protein>
    <recommendedName>
        <fullName evidence="8">tRNA(Ile)-lysidine synthase</fullName>
        <ecNumber evidence="8">6.3.4.19</ecNumber>
    </recommendedName>
    <alternativeName>
        <fullName evidence="8">tRNA(Ile)-2-lysyl-cytidine synthase</fullName>
    </alternativeName>
    <alternativeName>
        <fullName evidence="8">tRNA(Ile)-lysidine synthetase</fullName>
    </alternativeName>
</protein>
<name>A0A143WTC0_9ENTR</name>
<dbReference type="EC" id="6.3.4.19" evidence="8"/>
<dbReference type="NCBIfam" id="TIGR02433">
    <property type="entry name" value="lysidine_TilS_C"/>
    <property type="match status" value="1"/>
</dbReference>
<reference evidence="11" key="1">
    <citation type="submission" date="2016-01" db="EMBL/GenBank/DDBJ databases">
        <authorList>
            <person name="Husnik F."/>
        </authorList>
    </citation>
    <scope>NUCLEOTIDE SEQUENCE [LARGE SCALE GENOMIC DNA]</scope>
</reference>
<dbReference type="HAMAP" id="MF_01161">
    <property type="entry name" value="tRNA_Ile_lys_synt"/>
    <property type="match status" value="1"/>
</dbReference>
<evidence type="ECO:0000256" key="2">
    <source>
        <dbReference type="ARBA" id="ARBA00022490"/>
    </source>
</evidence>
<dbReference type="InterPro" id="IPR014729">
    <property type="entry name" value="Rossmann-like_a/b/a_fold"/>
</dbReference>
<dbReference type="InterPro" id="IPR015262">
    <property type="entry name" value="tRNA_Ile_lys_synt_subst-bd"/>
</dbReference>
<dbReference type="GO" id="GO:0006400">
    <property type="term" value="P:tRNA modification"/>
    <property type="evidence" value="ECO:0007669"/>
    <property type="project" value="UniProtKB-UniRule"/>
</dbReference>
<keyword evidence="5" id="KW-0547">Nucleotide-binding</keyword>
<feature type="domain" description="Lysidine-tRNA(Ile) synthetase C-terminal" evidence="9">
    <location>
        <begin position="405"/>
        <end position="478"/>
    </location>
</feature>
<dbReference type="EMBL" id="LN999835">
    <property type="protein sequence ID" value="CUX97013.1"/>
    <property type="molecule type" value="Genomic_DNA"/>
</dbReference>
<dbReference type="GO" id="GO:0005524">
    <property type="term" value="F:ATP binding"/>
    <property type="evidence" value="ECO:0007669"/>
    <property type="project" value="UniProtKB-KW"/>
</dbReference>
<gene>
    <name evidence="8 10" type="primary">tilS</name>
    <name evidence="10" type="ORF">TPER_HE00061</name>
</gene>
<evidence type="ECO:0000313" key="10">
    <source>
        <dbReference type="EMBL" id="CUX97013.1"/>
    </source>
</evidence>
<dbReference type="PANTHER" id="PTHR43033">
    <property type="entry name" value="TRNA(ILE)-LYSIDINE SYNTHASE-RELATED"/>
    <property type="match status" value="1"/>
</dbReference>
<keyword evidence="2 8" id="KW-0963">Cytoplasm</keyword>
<keyword evidence="4 8" id="KW-0819">tRNA processing</keyword>
<keyword evidence="11" id="KW-1185">Reference proteome</keyword>
<evidence type="ECO:0000256" key="6">
    <source>
        <dbReference type="ARBA" id="ARBA00022840"/>
    </source>
</evidence>
<evidence type="ECO:0000256" key="3">
    <source>
        <dbReference type="ARBA" id="ARBA00022598"/>
    </source>
</evidence>
<comment type="catalytic activity">
    <reaction evidence="7 8">
        <text>cytidine(34) in tRNA(Ile2) + L-lysine + ATP = lysidine(34) in tRNA(Ile2) + AMP + diphosphate + H(+)</text>
        <dbReference type="Rhea" id="RHEA:43744"/>
        <dbReference type="Rhea" id="RHEA-COMP:10625"/>
        <dbReference type="Rhea" id="RHEA-COMP:10670"/>
        <dbReference type="ChEBI" id="CHEBI:15378"/>
        <dbReference type="ChEBI" id="CHEBI:30616"/>
        <dbReference type="ChEBI" id="CHEBI:32551"/>
        <dbReference type="ChEBI" id="CHEBI:33019"/>
        <dbReference type="ChEBI" id="CHEBI:82748"/>
        <dbReference type="ChEBI" id="CHEBI:83665"/>
        <dbReference type="ChEBI" id="CHEBI:456215"/>
        <dbReference type="EC" id="6.3.4.19"/>
    </reaction>
</comment>
<dbReference type="NCBIfam" id="TIGR02432">
    <property type="entry name" value="lysidine_TilS_N"/>
    <property type="match status" value="1"/>
</dbReference>
<dbReference type="STRING" id="1778263.TPER_HE00061"/>
<dbReference type="RefSeq" id="WP_070097369.1">
    <property type="nucleotide sequence ID" value="NZ_LN999835.1"/>
</dbReference>
<dbReference type="InterPro" id="IPR012795">
    <property type="entry name" value="tRNA_Ile_lys_synt_N"/>
</dbReference>
<dbReference type="InterPro" id="IPR012094">
    <property type="entry name" value="tRNA_Ile_lys_synt"/>
</dbReference>
<evidence type="ECO:0000313" key="11">
    <source>
        <dbReference type="Proteomes" id="UP000095477"/>
    </source>
</evidence>
<dbReference type="PATRIC" id="fig|1778263.3.peg.61"/>
<dbReference type="GO" id="GO:0005737">
    <property type="term" value="C:cytoplasm"/>
    <property type="evidence" value="ECO:0007669"/>
    <property type="project" value="UniProtKB-SubCell"/>
</dbReference>
<dbReference type="Pfam" id="PF11734">
    <property type="entry name" value="TilS_C"/>
    <property type="match status" value="1"/>
</dbReference>
<evidence type="ECO:0000256" key="1">
    <source>
        <dbReference type="ARBA" id="ARBA00004496"/>
    </source>
</evidence>
<dbReference type="SUPFAM" id="SSF52402">
    <property type="entry name" value="Adenine nucleotide alpha hydrolases-like"/>
    <property type="match status" value="1"/>
</dbReference>
<dbReference type="GO" id="GO:0032267">
    <property type="term" value="F:tRNA(Ile)-lysidine synthase activity"/>
    <property type="evidence" value="ECO:0007669"/>
    <property type="project" value="UniProtKB-EC"/>
</dbReference>
<dbReference type="InterPro" id="IPR012796">
    <property type="entry name" value="Lysidine-tRNA-synth_C"/>
</dbReference>
<comment type="function">
    <text evidence="8">Ligates lysine onto the cytidine present at position 34 of the AUA codon-specific tRNA(Ile) that contains the anticodon CAU, in an ATP-dependent manner. Cytidine is converted to lysidine, thus changing the amino acid specificity of the tRNA from methionine to isoleucine.</text>
</comment>